<comment type="similarity">
    <text evidence="2 7">Belongs to the trans-sulfuration enzymes family.</text>
</comment>
<dbReference type="OrthoDB" id="9805807at2"/>
<evidence type="ECO:0000256" key="5">
    <source>
        <dbReference type="ARBA" id="ARBA00047517"/>
    </source>
</evidence>
<organism evidence="8 9">
    <name type="scientific">Thiomonas bhubaneswarensis</name>
    <dbReference type="NCBI Taxonomy" id="339866"/>
    <lineage>
        <taxon>Bacteria</taxon>
        <taxon>Pseudomonadati</taxon>
        <taxon>Pseudomonadota</taxon>
        <taxon>Betaproteobacteria</taxon>
        <taxon>Burkholderiales</taxon>
        <taxon>Thiomonas</taxon>
    </lineage>
</organism>
<dbReference type="Pfam" id="PF01053">
    <property type="entry name" value="Cys_Met_Meta_PP"/>
    <property type="match status" value="1"/>
</dbReference>
<reference evidence="9" key="1">
    <citation type="submission" date="2015-08" db="EMBL/GenBank/DDBJ databases">
        <authorList>
            <person name="Varghese N."/>
        </authorList>
    </citation>
    <scope>NUCLEOTIDE SEQUENCE [LARGE SCALE GENOMIC DNA]</scope>
    <source>
        <strain evidence="9">DSM 18181</strain>
    </source>
</reference>
<dbReference type="GO" id="GO:0019346">
    <property type="term" value="P:transsulfuration"/>
    <property type="evidence" value="ECO:0007669"/>
    <property type="project" value="InterPro"/>
</dbReference>
<keyword evidence="3 6" id="KW-0663">Pyridoxal phosphate</keyword>
<sequence>MSSQQEPQLDQKPLPSSENLALSTRLQHHPYQAPAGFDAVEPGVHHASTVIFPNVAAMRARDWRSKAGYTYGLHGTPTTFILEERLAALDGGRHCVLCPSGLSAIALVDLALLQQGDTVLLPSNVYGPSRELAECFLGAWGIEHRLYDASCTPDELAALITPQTKLLWLEAPGSVTMEMPDLRGFIGVARQHGVLTAIDATWAAGIALKPFDLGVDVVMQALTKYQSGGADVLMGSVTTRDDALHERLLLTHMRLGLGVSGDDAARVLRGLHTLALRYAAHDASARQIARWMQQQAAVAQVLHPALPGSPGHAFWQRDCTAAGGLFSVLFQPRYTAAQIDAFVDALRLFKIGYSWGGPVSLAVPYDVQLMRPSSHWPHAGGLVRLAIGLEDPQDLIDDLARALGAAGMAG</sequence>
<name>A0A0K6IAQ7_9BURK</name>
<dbReference type="AlphaFoldDB" id="A0A0K6IAQ7"/>
<evidence type="ECO:0000256" key="2">
    <source>
        <dbReference type="ARBA" id="ARBA00009077"/>
    </source>
</evidence>
<evidence type="ECO:0000256" key="3">
    <source>
        <dbReference type="ARBA" id="ARBA00022898"/>
    </source>
</evidence>
<dbReference type="RefSeq" id="WP_055451636.1">
    <property type="nucleotide sequence ID" value="NZ_CYHF01000012.1"/>
</dbReference>
<dbReference type="InterPro" id="IPR015422">
    <property type="entry name" value="PyrdxlP-dep_Trfase_small"/>
</dbReference>
<dbReference type="PANTHER" id="PTHR43500:SF1">
    <property type="entry name" value="CYSTATHIONINE BETA-LYASE-RELATED"/>
    <property type="match status" value="1"/>
</dbReference>
<dbReference type="NCBIfam" id="TIGR01324">
    <property type="entry name" value="cysta_beta_ly_B"/>
    <property type="match status" value="1"/>
</dbReference>
<dbReference type="GO" id="GO:0019450">
    <property type="term" value="P:L-cysteine catabolic process to pyruvate"/>
    <property type="evidence" value="ECO:0007669"/>
    <property type="project" value="TreeGrafter"/>
</dbReference>
<evidence type="ECO:0000256" key="6">
    <source>
        <dbReference type="PIRSR" id="PIRSR001434-2"/>
    </source>
</evidence>
<protein>
    <submittedName>
        <fullName evidence="8">Cystathionine beta-lyase, bacterial</fullName>
    </submittedName>
</protein>
<comment type="cofactor">
    <cofactor evidence="1 7">
        <name>pyridoxal 5'-phosphate</name>
        <dbReference type="ChEBI" id="CHEBI:597326"/>
    </cofactor>
</comment>
<dbReference type="GO" id="GO:0030170">
    <property type="term" value="F:pyridoxal phosphate binding"/>
    <property type="evidence" value="ECO:0007669"/>
    <property type="project" value="InterPro"/>
</dbReference>
<feature type="modified residue" description="N6-(pyridoxal phosphate)lysine" evidence="6">
    <location>
        <position position="224"/>
    </location>
</feature>
<dbReference type="STRING" id="339866.GCA_001418255_02815"/>
<dbReference type="Gene3D" id="3.90.1150.10">
    <property type="entry name" value="Aspartate Aminotransferase, domain 1"/>
    <property type="match status" value="1"/>
</dbReference>
<evidence type="ECO:0000256" key="7">
    <source>
        <dbReference type="RuleBase" id="RU362118"/>
    </source>
</evidence>
<evidence type="ECO:0000256" key="4">
    <source>
        <dbReference type="ARBA" id="ARBA00023239"/>
    </source>
</evidence>
<dbReference type="Gene3D" id="3.40.640.10">
    <property type="entry name" value="Type I PLP-dependent aspartate aminotransferase-like (Major domain)"/>
    <property type="match status" value="1"/>
</dbReference>
<dbReference type="GO" id="GO:0047804">
    <property type="term" value="F:cysteine-S-conjugate beta-lyase activity"/>
    <property type="evidence" value="ECO:0007669"/>
    <property type="project" value="InterPro"/>
</dbReference>
<keyword evidence="4 8" id="KW-0456">Lyase</keyword>
<keyword evidence="9" id="KW-1185">Reference proteome</keyword>
<dbReference type="InterPro" id="IPR000277">
    <property type="entry name" value="Cys/Met-Metab_PyrdxlP-dep_enz"/>
</dbReference>
<dbReference type="FunFam" id="3.40.640.10:FF:000046">
    <property type="entry name" value="Cystathionine gamma-lyase"/>
    <property type="match status" value="1"/>
</dbReference>
<dbReference type="EMBL" id="CYHF01000012">
    <property type="protein sequence ID" value="CUB00220.1"/>
    <property type="molecule type" value="Genomic_DNA"/>
</dbReference>
<dbReference type="InterPro" id="IPR006233">
    <property type="entry name" value="Cys_b_lyase_bac"/>
</dbReference>
<dbReference type="NCBIfam" id="NF005456">
    <property type="entry name" value="PRK07050.1"/>
    <property type="match status" value="1"/>
</dbReference>
<evidence type="ECO:0000313" key="9">
    <source>
        <dbReference type="Proteomes" id="UP000183649"/>
    </source>
</evidence>
<evidence type="ECO:0000313" key="8">
    <source>
        <dbReference type="EMBL" id="CUB00220.1"/>
    </source>
</evidence>
<dbReference type="InterPro" id="IPR015421">
    <property type="entry name" value="PyrdxlP-dep_Trfase_major"/>
</dbReference>
<accession>A0A0K6IAQ7</accession>
<evidence type="ECO:0000256" key="1">
    <source>
        <dbReference type="ARBA" id="ARBA00001933"/>
    </source>
</evidence>
<comment type="catalytic activity">
    <reaction evidence="5">
        <text>L,L-cystathionine + H2O = L-homocysteine + pyruvate + NH4(+)</text>
        <dbReference type="Rhea" id="RHEA:13965"/>
        <dbReference type="ChEBI" id="CHEBI:15361"/>
        <dbReference type="ChEBI" id="CHEBI:15377"/>
        <dbReference type="ChEBI" id="CHEBI:28938"/>
        <dbReference type="ChEBI" id="CHEBI:58161"/>
        <dbReference type="ChEBI" id="CHEBI:58199"/>
    </reaction>
</comment>
<proteinExistence type="inferred from homology"/>
<dbReference type="PIRSF" id="PIRSF001434">
    <property type="entry name" value="CGS"/>
    <property type="match status" value="1"/>
</dbReference>
<gene>
    <name evidence="8" type="ORF">Ga0061069_11229</name>
</gene>
<dbReference type="SUPFAM" id="SSF53383">
    <property type="entry name" value="PLP-dependent transferases"/>
    <property type="match status" value="1"/>
</dbReference>
<dbReference type="Proteomes" id="UP000183649">
    <property type="component" value="Unassembled WGS sequence"/>
</dbReference>
<dbReference type="InterPro" id="IPR015424">
    <property type="entry name" value="PyrdxlP-dep_Trfase"/>
</dbReference>
<dbReference type="PANTHER" id="PTHR43500">
    <property type="entry name" value="CYSTATHIONINE BETA-LYASE-RELATED"/>
    <property type="match status" value="1"/>
</dbReference>